<dbReference type="EMBL" id="KV427606">
    <property type="protein sequence ID" value="KZT12163.1"/>
    <property type="molecule type" value="Genomic_DNA"/>
</dbReference>
<keyword evidence="3" id="KW-1185">Reference proteome</keyword>
<feature type="region of interest" description="Disordered" evidence="1">
    <location>
        <begin position="83"/>
        <end position="103"/>
    </location>
</feature>
<dbReference type="GeneID" id="63818461"/>
<name>A0A165HTD0_9APHY</name>
<dbReference type="AlphaFoldDB" id="A0A165HTD0"/>
<evidence type="ECO:0000313" key="2">
    <source>
        <dbReference type="EMBL" id="KZT12163.1"/>
    </source>
</evidence>
<reference evidence="2 3" key="1">
    <citation type="journal article" date="2016" name="Mol. Biol. Evol.">
        <title>Comparative Genomics of Early-Diverging Mushroom-Forming Fungi Provides Insights into the Origins of Lignocellulose Decay Capabilities.</title>
        <authorList>
            <person name="Nagy L.G."/>
            <person name="Riley R."/>
            <person name="Tritt A."/>
            <person name="Adam C."/>
            <person name="Daum C."/>
            <person name="Floudas D."/>
            <person name="Sun H."/>
            <person name="Yadav J.S."/>
            <person name="Pangilinan J."/>
            <person name="Larsson K.H."/>
            <person name="Matsuura K."/>
            <person name="Barry K."/>
            <person name="Labutti K."/>
            <person name="Kuo R."/>
            <person name="Ohm R.A."/>
            <person name="Bhattacharya S.S."/>
            <person name="Shirouzu T."/>
            <person name="Yoshinaga Y."/>
            <person name="Martin F.M."/>
            <person name="Grigoriev I.V."/>
            <person name="Hibbett D.S."/>
        </authorList>
    </citation>
    <scope>NUCLEOTIDE SEQUENCE [LARGE SCALE GENOMIC DNA]</scope>
    <source>
        <strain evidence="2 3">93-53</strain>
    </source>
</reference>
<feature type="compositionally biased region" description="Polar residues" evidence="1">
    <location>
        <begin position="83"/>
        <end position="92"/>
    </location>
</feature>
<gene>
    <name evidence="2" type="ORF">LAESUDRAFT_169348</name>
</gene>
<evidence type="ECO:0000313" key="3">
    <source>
        <dbReference type="Proteomes" id="UP000076871"/>
    </source>
</evidence>
<evidence type="ECO:0000256" key="1">
    <source>
        <dbReference type="SAM" id="MobiDB-lite"/>
    </source>
</evidence>
<organism evidence="2 3">
    <name type="scientific">Laetiporus sulphureus 93-53</name>
    <dbReference type="NCBI Taxonomy" id="1314785"/>
    <lineage>
        <taxon>Eukaryota</taxon>
        <taxon>Fungi</taxon>
        <taxon>Dikarya</taxon>
        <taxon>Basidiomycota</taxon>
        <taxon>Agaricomycotina</taxon>
        <taxon>Agaricomycetes</taxon>
        <taxon>Polyporales</taxon>
        <taxon>Laetiporus</taxon>
    </lineage>
</organism>
<proteinExistence type="predicted"/>
<sequence length="152" mass="17118">MSAVGVKPAFRSVEDRLPRACFEAGFRLEMPTLLRDPVYDYSIRRFVMKCRRFMSDIMHHSSSHSGGASLYASLRPLSSRNLHVQSKGSHSAHNYKDGHTRSASRTHAIGGRVIFPIWKCRLTGNYNTLLLGLYVGPSCHYPAFRSAETTSR</sequence>
<protein>
    <submittedName>
        <fullName evidence="2">Uncharacterized protein</fullName>
    </submittedName>
</protein>
<dbReference type="InParanoid" id="A0A165HTD0"/>
<accession>A0A165HTD0</accession>
<dbReference type="RefSeq" id="XP_040769811.1">
    <property type="nucleotide sequence ID" value="XM_040901429.1"/>
</dbReference>
<dbReference type="Proteomes" id="UP000076871">
    <property type="component" value="Unassembled WGS sequence"/>
</dbReference>